<dbReference type="InterPro" id="IPR020846">
    <property type="entry name" value="MFS_dom"/>
</dbReference>
<protein>
    <submittedName>
        <fullName evidence="8">Major facilitator superfamily permease</fullName>
    </submittedName>
</protein>
<reference evidence="8 9" key="1">
    <citation type="submission" date="2018-06" db="EMBL/GenBank/DDBJ databases">
        <authorList>
            <consortium name="Pathogen Informatics"/>
            <person name="Doyle S."/>
        </authorList>
    </citation>
    <scope>NUCLEOTIDE SEQUENCE [LARGE SCALE GENOMIC DNA]</scope>
    <source>
        <strain evidence="8 9">NCTC7688</strain>
    </source>
</reference>
<dbReference type="InterPro" id="IPR036259">
    <property type="entry name" value="MFS_trans_sf"/>
</dbReference>
<dbReference type="EMBL" id="UHED01000001">
    <property type="protein sequence ID" value="SUM83489.1"/>
    <property type="molecule type" value="Genomic_DNA"/>
</dbReference>
<keyword evidence="2" id="KW-0813">Transport</keyword>
<organism evidence="8 9">
    <name type="scientific">Staphylococcus saprophyticus</name>
    <dbReference type="NCBI Taxonomy" id="29385"/>
    <lineage>
        <taxon>Bacteria</taxon>
        <taxon>Bacillati</taxon>
        <taxon>Bacillota</taxon>
        <taxon>Bacilli</taxon>
        <taxon>Bacillales</taxon>
        <taxon>Staphylococcaceae</taxon>
        <taxon>Staphylococcus</taxon>
    </lineage>
</organism>
<dbReference type="Pfam" id="PF07690">
    <property type="entry name" value="MFS_1"/>
    <property type="match status" value="1"/>
</dbReference>
<dbReference type="Gene3D" id="1.20.1250.20">
    <property type="entry name" value="MFS general substrate transporter like domains"/>
    <property type="match status" value="2"/>
</dbReference>
<dbReference type="GO" id="GO:0005886">
    <property type="term" value="C:plasma membrane"/>
    <property type="evidence" value="ECO:0007669"/>
    <property type="project" value="UniProtKB-SubCell"/>
</dbReference>
<evidence type="ECO:0000256" key="2">
    <source>
        <dbReference type="ARBA" id="ARBA00022448"/>
    </source>
</evidence>
<dbReference type="Proteomes" id="UP000254707">
    <property type="component" value="Unassembled WGS sequence"/>
</dbReference>
<dbReference type="SUPFAM" id="SSF103473">
    <property type="entry name" value="MFS general substrate transporter"/>
    <property type="match status" value="1"/>
</dbReference>
<dbReference type="GO" id="GO:0022857">
    <property type="term" value="F:transmembrane transporter activity"/>
    <property type="evidence" value="ECO:0007669"/>
    <property type="project" value="InterPro"/>
</dbReference>
<keyword evidence="4" id="KW-0812">Transmembrane</keyword>
<feature type="domain" description="Major facilitator superfamily (MFS) profile" evidence="7">
    <location>
        <begin position="241"/>
        <end position="433"/>
    </location>
</feature>
<dbReference type="AlphaFoldDB" id="A0A380HNN8"/>
<accession>A0A380HNN8</accession>
<dbReference type="PANTHER" id="PTHR23517">
    <property type="entry name" value="RESISTANCE PROTEIN MDTM, PUTATIVE-RELATED-RELATED"/>
    <property type="match status" value="1"/>
</dbReference>
<keyword evidence="6" id="KW-0472">Membrane</keyword>
<evidence type="ECO:0000256" key="1">
    <source>
        <dbReference type="ARBA" id="ARBA00004651"/>
    </source>
</evidence>
<evidence type="ECO:0000313" key="9">
    <source>
        <dbReference type="Proteomes" id="UP000254707"/>
    </source>
</evidence>
<proteinExistence type="predicted"/>
<comment type="subcellular location">
    <subcellularLocation>
        <location evidence="1">Cell membrane</location>
        <topology evidence="1">Multi-pass membrane protein</topology>
    </subcellularLocation>
</comment>
<dbReference type="PROSITE" id="PS50850">
    <property type="entry name" value="MFS"/>
    <property type="match status" value="1"/>
</dbReference>
<sequence length="433" mass="49646">MSIQDIHLVYNVNYWIIKWGVIKMKQFLTLSTTLKTRMIADFILIIASQAILPFMALYLTSKVNAVFAGTFLIANIIVSFVVSFVGGYLGDNYNRKKVVNLIHFIYAVCLIILSITVTMDGLGLIIFCITVFIFELLFAASEPIFEAAIMDAIYEEVREYVYQLNYWMFNIGTAIGMALGALLYLGHKHLLFVLFFIAMLISWYLFEKYYDVEQVITKKEDLTSKFKHFVDSYHVVIKDKYYMLLNIGFMMVIMAELSLNSYVVVRLKEAFEPLHFLGFYIDGVRMFTVIMIINTLVVATLTFTVNRIVDNTSKKIAFMIGIVLYTVGYSVLMSASEFWILCLFSIIATLGELIYSPIQNAQRFLMIPEDKRSTYNTFGMISFYGGNILARLGLIIGAFILPWMMSVYVAVIVLLGFILLYYALFHNPNIETK</sequence>
<gene>
    <name evidence="8" type="ORF">NCTC7688_02044</name>
</gene>
<dbReference type="InterPro" id="IPR050171">
    <property type="entry name" value="MFS_Transporters"/>
</dbReference>
<keyword evidence="5" id="KW-1133">Transmembrane helix</keyword>
<evidence type="ECO:0000256" key="4">
    <source>
        <dbReference type="ARBA" id="ARBA00022692"/>
    </source>
</evidence>
<dbReference type="InterPro" id="IPR011701">
    <property type="entry name" value="MFS"/>
</dbReference>
<evidence type="ECO:0000256" key="5">
    <source>
        <dbReference type="ARBA" id="ARBA00022989"/>
    </source>
</evidence>
<dbReference type="PANTHER" id="PTHR23517:SF3">
    <property type="entry name" value="INTEGRAL MEMBRANE TRANSPORT PROTEIN"/>
    <property type="match status" value="1"/>
</dbReference>
<keyword evidence="3" id="KW-1003">Cell membrane</keyword>
<name>A0A380HNN8_STASA</name>
<evidence type="ECO:0000256" key="3">
    <source>
        <dbReference type="ARBA" id="ARBA00022475"/>
    </source>
</evidence>
<evidence type="ECO:0000313" key="8">
    <source>
        <dbReference type="EMBL" id="SUM83489.1"/>
    </source>
</evidence>
<evidence type="ECO:0000256" key="6">
    <source>
        <dbReference type="ARBA" id="ARBA00023136"/>
    </source>
</evidence>
<evidence type="ECO:0000259" key="7">
    <source>
        <dbReference type="PROSITE" id="PS50850"/>
    </source>
</evidence>